<comment type="caution">
    <text evidence="1">The sequence shown here is derived from an EMBL/GenBank/DDBJ whole genome shotgun (WGS) entry which is preliminary data.</text>
</comment>
<dbReference type="Proteomes" id="UP000078284">
    <property type="component" value="Chromosome 2"/>
</dbReference>
<dbReference type="Pfam" id="PF05911">
    <property type="entry name" value="FPP"/>
    <property type="match status" value="1"/>
</dbReference>
<reference evidence="2" key="1">
    <citation type="journal article" date="2016" name="Proc. Natl. Acad. Sci. U.S.A.">
        <title>Chromosome-level assembly of Arabidopsis thaliana Ler reveals the extent of translocation and inversion polymorphisms.</title>
        <authorList>
            <person name="Zapata L."/>
            <person name="Ding J."/>
            <person name="Willing E.M."/>
            <person name="Hartwig B."/>
            <person name="Bezdan D."/>
            <person name="Jiao W.B."/>
            <person name="Patel V."/>
            <person name="Velikkakam James G."/>
            <person name="Koornneef M."/>
            <person name="Ossowski S."/>
            <person name="Schneeberger K."/>
        </authorList>
    </citation>
    <scope>NUCLEOTIDE SEQUENCE [LARGE SCALE GENOMIC DNA]</scope>
    <source>
        <strain evidence="2">cv. Landsberg erecta</strain>
    </source>
</reference>
<organism evidence="1 2">
    <name type="scientific">Arabidopsis thaliana</name>
    <name type="common">Mouse-ear cress</name>
    <dbReference type="NCBI Taxonomy" id="3702"/>
    <lineage>
        <taxon>Eukaryota</taxon>
        <taxon>Viridiplantae</taxon>
        <taxon>Streptophyta</taxon>
        <taxon>Embryophyta</taxon>
        <taxon>Tracheophyta</taxon>
        <taxon>Spermatophyta</taxon>
        <taxon>Magnoliopsida</taxon>
        <taxon>eudicotyledons</taxon>
        <taxon>Gunneridae</taxon>
        <taxon>Pentapetalae</taxon>
        <taxon>rosids</taxon>
        <taxon>malvids</taxon>
        <taxon>Brassicales</taxon>
        <taxon>Brassicaceae</taxon>
        <taxon>Camelineae</taxon>
        <taxon>Arabidopsis</taxon>
    </lineage>
</organism>
<evidence type="ECO:0000313" key="2">
    <source>
        <dbReference type="Proteomes" id="UP000078284"/>
    </source>
</evidence>
<protein>
    <submittedName>
        <fullName evidence="1">Uncharacterized protein</fullName>
    </submittedName>
</protein>
<dbReference type="EMBL" id="LUHQ01000002">
    <property type="protein sequence ID" value="OAP09477.1"/>
    <property type="molecule type" value="Genomic_DNA"/>
</dbReference>
<accession>A0A178VSQ9</accession>
<dbReference type="AlphaFoldDB" id="A0A178VSQ9"/>
<gene>
    <name evidence="1" type="ordered locus">AXX17_At2g20120</name>
</gene>
<name>A0A178VSQ9_ARATH</name>
<sequence>MSQLLFVLCPIASLENQDLCFYMRLVVLMYKSDQKLQDVTLAKTTHWGKIKAMLEEKIDELSQGLHRVASDNAALTRSLQERSEMIVKISEERSKAEADVEKLKD</sequence>
<proteinExistence type="predicted"/>
<evidence type="ECO:0000313" key="1">
    <source>
        <dbReference type="EMBL" id="OAP09477.1"/>
    </source>
</evidence>
<dbReference type="InterPro" id="IPR008587">
    <property type="entry name" value="FPP_plant"/>
</dbReference>